<reference evidence="6 7" key="1">
    <citation type="submission" date="2019-09" db="EMBL/GenBank/DDBJ databases">
        <title>Bird 10,000 Genomes (B10K) Project - Family phase.</title>
        <authorList>
            <person name="Zhang G."/>
        </authorList>
    </citation>
    <scope>NUCLEOTIDE SEQUENCE [LARGE SCALE GENOMIC DNA]</scope>
    <source>
        <strain evidence="6">B10K-DU-001-06</strain>
        <tissue evidence="6">Muscle</tissue>
    </source>
</reference>
<keyword evidence="3 4" id="KW-0040">ANK repeat</keyword>
<dbReference type="Pfam" id="PF00023">
    <property type="entry name" value="Ank"/>
    <property type="match status" value="1"/>
</dbReference>
<proteinExistence type="predicted"/>
<feature type="repeat" description="ANK" evidence="4">
    <location>
        <begin position="111"/>
        <end position="143"/>
    </location>
</feature>
<protein>
    <submittedName>
        <fullName evidence="6">ASB3 protein</fullName>
    </submittedName>
</protein>
<dbReference type="PANTHER" id="PTHR24198:SF184">
    <property type="entry name" value="ANKYRIN REPEAT AND SOCS BOX CONTAINING 3"/>
    <property type="match status" value="1"/>
</dbReference>
<dbReference type="UniPathway" id="UPA00143"/>
<dbReference type="PROSITE" id="PS50088">
    <property type="entry name" value="ANK_REPEAT"/>
    <property type="match status" value="5"/>
</dbReference>
<evidence type="ECO:0000259" key="5">
    <source>
        <dbReference type="PROSITE" id="PS50225"/>
    </source>
</evidence>
<gene>
    <name evidence="6" type="primary">Asb3</name>
    <name evidence="6" type="ORF">SAKLUC_R07092</name>
</gene>
<accession>A0A7K8Z2Q6</accession>
<feature type="repeat" description="ANK" evidence="4">
    <location>
        <begin position="78"/>
        <end position="110"/>
    </location>
</feature>
<name>A0A7K8Z2Q6_9PASS</name>
<dbReference type="SUPFAM" id="SSF48403">
    <property type="entry name" value="Ankyrin repeat"/>
    <property type="match status" value="2"/>
</dbReference>
<dbReference type="SMART" id="SM00248">
    <property type="entry name" value="ANK"/>
    <property type="match status" value="10"/>
</dbReference>
<dbReference type="GO" id="GO:0016567">
    <property type="term" value="P:protein ubiquitination"/>
    <property type="evidence" value="ECO:0007669"/>
    <property type="project" value="UniProtKB-UniPathway"/>
</dbReference>
<evidence type="ECO:0000313" key="6">
    <source>
        <dbReference type="EMBL" id="NXG09109.1"/>
    </source>
</evidence>
<evidence type="ECO:0000256" key="4">
    <source>
        <dbReference type="PROSITE-ProRule" id="PRU00023"/>
    </source>
</evidence>
<dbReference type="Pfam" id="PF07525">
    <property type="entry name" value="SOCS_box"/>
    <property type="match status" value="1"/>
</dbReference>
<dbReference type="InterPro" id="IPR036036">
    <property type="entry name" value="SOCS_box-like_dom_sf"/>
</dbReference>
<dbReference type="Gene3D" id="1.25.40.20">
    <property type="entry name" value="Ankyrin repeat-containing domain"/>
    <property type="match status" value="2"/>
</dbReference>
<dbReference type="EMBL" id="VWZD01010120">
    <property type="protein sequence ID" value="NXG09109.1"/>
    <property type="molecule type" value="Genomic_DNA"/>
</dbReference>
<evidence type="ECO:0000313" key="7">
    <source>
        <dbReference type="Proteomes" id="UP000558958"/>
    </source>
</evidence>
<dbReference type="PROSITE" id="PS50225">
    <property type="entry name" value="SOCS"/>
    <property type="match status" value="1"/>
</dbReference>
<feature type="repeat" description="ANK" evidence="4">
    <location>
        <begin position="178"/>
        <end position="210"/>
    </location>
</feature>
<feature type="non-terminal residue" evidence="6">
    <location>
        <position position="508"/>
    </location>
</feature>
<feature type="domain" description="SOCS box" evidence="5">
    <location>
        <begin position="459"/>
        <end position="502"/>
    </location>
</feature>
<evidence type="ECO:0000256" key="3">
    <source>
        <dbReference type="ARBA" id="ARBA00023043"/>
    </source>
</evidence>
<feature type="repeat" description="ANK" evidence="4">
    <location>
        <begin position="145"/>
        <end position="177"/>
    </location>
</feature>
<dbReference type="InterPro" id="IPR001496">
    <property type="entry name" value="SOCS_box"/>
</dbReference>
<comment type="caution">
    <text evidence="6">The sequence shown here is derived from an EMBL/GenBank/DDBJ whole genome shotgun (WGS) entry which is preliminary data.</text>
</comment>
<dbReference type="SMART" id="SM00969">
    <property type="entry name" value="SOCS_box"/>
    <property type="match status" value="1"/>
</dbReference>
<dbReference type="Pfam" id="PF12796">
    <property type="entry name" value="Ank_2"/>
    <property type="match status" value="2"/>
</dbReference>
<dbReference type="PRINTS" id="PR01415">
    <property type="entry name" value="ANKYRIN"/>
</dbReference>
<comment type="pathway">
    <text evidence="1">Protein modification; protein ubiquitination.</text>
</comment>
<evidence type="ECO:0000256" key="2">
    <source>
        <dbReference type="ARBA" id="ARBA00022737"/>
    </source>
</evidence>
<dbReference type="InterPro" id="IPR036770">
    <property type="entry name" value="Ankyrin_rpt-contain_sf"/>
</dbReference>
<sequence>MNFTEAYSDRCSAAGLAARQGDAELLGKLIAQGYSLDVADNRGWVPLHEAAAHNCPECLRLLLRAAPSDGYIHSRTFEGLSALHLSASHGSGQCLRVLLEAGADPNSVTTDATTPLFLAVKNKHVEAVKLLLQHGANVEGSHCWSGWNSLHEASFQGSTDIMEILLEKGASKDCRDDFGITPLFVAAQYGQQESLQLLLSHGADLNCQAKDRATPLLIAAQEGHLQCVQLLLAQGADPNLYCNEEQWQLPIHAAAEMGHARILELLIPVTEQSCDRGEGKVSPVYSAICGGSRECLELLLQRGFSPDAQECPAFDFRSPMCTIFTEGCFHLVDVLLKYGITLRAVNLGQCLSHKKFALFRHFLKLGCPLPSGEELPHFIHCSKEGQKQYKKWLPCLLLAGFDPVHFMCQSWILSAPDRVLSFVLEFLNWRRLPAGVEQHLSQSKEVTWTPRSHFASLAPLSHLCRLQVWALLRSERLQAERMVRALPLPLCLQEYLLYHDVLRAQAVP</sequence>
<feature type="non-terminal residue" evidence="6">
    <location>
        <position position="1"/>
    </location>
</feature>
<dbReference type="GO" id="GO:0035556">
    <property type="term" value="P:intracellular signal transduction"/>
    <property type="evidence" value="ECO:0007669"/>
    <property type="project" value="InterPro"/>
</dbReference>
<dbReference type="PANTHER" id="PTHR24198">
    <property type="entry name" value="ANKYRIN REPEAT AND PROTEIN KINASE DOMAIN-CONTAINING PROTEIN"/>
    <property type="match status" value="1"/>
</dbReference>
<dbReference type="GO" id="GO:0005737">
    <property type="term" value="C:cytoplasm"/>
    <property type="evidence" value="ECO:0007669"/>
    <property type="project" value="TreeGrafter"/>
</dbReference>
<keyword evidence="2" id="KW-0677">Repeat</keyword>
<evidence type="ECO:0000256" key="1">
    <source>
        <dbReference type="ARBA" id="ARBA00004906"/>
    </source>
</evidence>
<organism evidence="6 7">
    <name type="scientific">Sakesphorus luctuosus</name>
    <dbReference type="NCBI Taxonomy" id="419690"/>
    <lineage>
        <taxon>Eukaryota</taxon>
        <taxon>Metazoa</taxon>
        <taxon>Chordata</taxon>
        <taxon>Craniata</taxon>
        <taxon>Vertebrata</taxon>
        <taxon>Euteleostomi</taxon>
        <taxon>Archelosauria</taxon>
        <taxon>Archosauria</taxon>
        <taxon>Dinosauria</taxon>
        <taxon>Saurischia</taxon>
        <taxon>Theropoda</taxon>
        <taxon>Coelurosauria</taxon>
        <taxon>Aves</taxon>
        <taxon>Neognathae</taxon>
        <taxon>Neoaves</taxon>
        <taxon>Telluraves</taxon>
        <taxon>Australaves</taxon>
        <taxon>Passeriformes</taxon>
        <taxon>Thamnophilidae</taxon>
        <taxon>Sakesphorus</taxon>
    </lineage>
</organism>
<dbReference type="AlphaFoldDB" id="A0A7K8Z2Q6"/>
<feature type="repeat" description="ANK" evidence="4">
    <location>
        <begin position="211"/>
        <end position="243"/>
    </location>
</feature>
<dbReference type="PROSITE" id="PS50297">
    <property type="entry name" value="ANK_REP_REGION"/>
    <property type="match status" value="5"/>
</dbReference>
<dbReference type="Proteomes" id="UP000558958">
    <property type="component" value="Unassembled WGS sequence"/>
</dbReference>
<dbReference type="SUPFAM" id="SSF158235">
    <property type="entry name" value="SOCS box-like"/>
    <property type="match status" value="1"/>
</dbReference>
<dbReference type="InterPro" id="IPR002110">
    <property type="entry name" value="Ankyrin_rpt"/>
</dbReference>
<keyword evidence="7" id="KW-1185">Reference proteome</keyword>